<feature type="transmembrane region" description="Helical" evidence="1">
    <location>
        <begin position="48"/>
        <end position="68"/>
    </location>
</feature>
<evidence type="ECO:0000313" key="3">
    <source>
        <dbReference type="Proteomes" id="UP000192276"/>
    </source>
</evidence>
<comment type="caution">
    <text evidence="2">The sequence shown here is derived from an EMBL/GenBank/DDBJ whole genome shotgun (WGS) entry which is preliminary data.</text>
</comment>
<keyword evidence="1" id="KW-0812">Transmembrane</keyword>
<dbReference type="Pfam" id="PF14126">
    <property type="entry name" value="DUF4293"/>
    <property type="match status" value="1"/>
</dbReference>
<keyword evidence="1" id="KW-1133">Transmembrane helix</keyword>
<dbReference type="InterPro" id="IPR025635">
    <property type="entry name" value="DUF4293"/>
</dbReference>
<gene>
    <name evidence="2" type="ORF">A4R26_07110</name>
</gene>
<sequence length="141" mass="15910">MIQRLQSVWLLLAAAAAFCSLKFSFYSGNMIAENQQKTFASLTAQSNLMLLILTAGVGITSIIAIFLYKDRKMQLRLVLAALLVSIINLVLFFVETRKFVPNEGAFDLTAIFAIFVPVFLFFAIRGIRRDEKLVKSLDRLR</sequence>
<evidence type="ECO:0000256" key="1">
    <source>
        <dbReference type="SAM" id="Phobius"/>
    </source>
</evidence>
<dbReference type="Proteomes" id="UP000192276">
    <property type="component" value="Unassembled WGS sequence"/>
</dbReference>
<evidence type="ECO:0008006" key="4">
    <source>
        <dbReference type="Google" id="ProtNLM"/>
    </source>
</evidence>
<keyword evidence="3" id="KW-1185">Reference proteome</keyword>
<dbReference type="AlphaFoldDB" id="A0A1V9F5V5"/>
<dbReference type="STRING" id="550983.A4R26_07110"/>
<dbReference type="EMBL" id="LWBP01000210">
    <property type="protein sequence ID" value="OQP53728.1"/>
    <property type="molecule type" value="Genomic_DNA"/>
</dbReference>
<feature type="transmembrane region" description="Helical" evidence="1">
    <location>
        <begin position="106"/>
        <end position="127"/>
    </location>
</feature>
<proteinExistence type="predicted"/>
<keyword evidence="1" id="KW-0472">Membrane</keyword>
<evidence type="ECO:0000313" key="2">
    <source>
        <dbReference type="EMBL" id="OQP53728.1"/>
    </source>
</evidence>
<feature type="transmembrane region" description="Helical" evidence="1">
    <location>
        <begin position="75"/>
        <end position="94"/>
    </location>
</feature>
<protein>
    <recommendedName>
        <fullName evidence="4">Transcription termination factor Rho</fullName>
    </recommendedName>
</protein>
<organism evidence="2 3">
    <name type="scientific">Niastella populi</name>
    <dbReference type="NCBI Taxonomy" id="550983"/>
    <lineage>
        <taxon>Bacteria</taxon>
        <taxon>Pseudomonadati</taxon>
        <taxon>Bacteroidota</taxon>
        <taxon>Chitinophagia</taxon>
        <taxon>Chitinophagales</taxon>
        <taxon>Chitinophagaceae</taxon>
        <taxon>Niastella</taxon>
    </lineage>
</organism>
<accession>A0A1V9F5V5</accession>
<dbReference type="RefSeq" id="WP_133054792.1">
    <property type="nucleotide sequence ID" value="NZ_LWBP01000210.1"/>
</dbReference>
<name>A0A1V9F5V5_9BACT</name>
<dbReference type="OrthoDB" id="594989at2"/>
<reference evidence="3" key="1">
    <citation type="submission" date="2016-04" db="EMBL/GenBank/DDBJ databases">
        <authorList>
            <person name="Chen L."/>
            <person name="Zhuang W."/>
            <person name="Wang G."/>
        </authorList>
    </citation>
    <scope>NUCLEOTIDE SEQUENCE [LARGE SCALE GENOMIC DNA]</scope>
    <source>
        <strain evidence="3">208</strain>
    </source>
</reference>